<name>A0A2S9YY25_9BACT</name>
<accession>A0A2S9YY25</accession>
<protein>
    <recommendedName>
        <fullName evidence="8">Magnesium transport protein CorA</fullName>
    </recommendedName>
</protein>
<dbReference type="GO" id="GO:0015095">
    <property type="term" value="F:magnesium ion transmembrane transporter activity"/>
    <property type="evidence" value="ECO:0007669"/>
    <property type="project" value="UniProtKB-UniRule"/>
</dbReference>
<reference evidence="10 11" key="1">
    <citation type="submission" date="2018-03" db="EMBL/GenBank/DDBJ databases">
        <title>Draft Genome Sequences of the Obligatory Marine Myxobacteria Enhygromyxa salina SWB007.</title>
        <authorList>
            <person name="Poehlein A."/>
            <person name="Moghaddam J.A."/>
            <person name="Harms H."/>
            <person name="Alanjari M."/>
            <person name="Koenig G.M."/>
            <person name="Daniel R."/>
            <person name="Schaeberle T.F."/>
        </authorList>
    </citation>
    <scope>NUCLEOTIDE SEQUENCE [LARGE SCALE GENOMIC DNA]</scope>
    <source>
        <strain evidence="10 11">SWB007</strain>
    </source>
</reference>
<evidence type="ECO:0000256" key="9">
    <source>
        <dbReference type="SAM" id="MobiDB-lite"/>
    </source>
</evidence>
<dbReference type="InterPro" id="IPR004488">
    <property type="entry name" value="Mg/Co-transport_prot_CorA"/>
</dbReference>
<dbReference type="InterPro" id="IPR045861">
    <property type="entry name" value="CorA_cytoplasmic_dom"/>
</dbReference>
<dbReference type="RefSeq" id="WP_106087303.1">
    <property type="nucleotide sequence ID" value="NZ_PVNL01000004.1"/>
</dbReference>
<feature type="transmembrane region" description="Helical" evidence="8">
    <location>
        <begin position="360"/>
        <end position="380"/>
    </location>
</feature>
<dbReference type="PANTHER" id="PTHR46494:SF1">
    <property type="entry name" value="CORA FAMILY METAL ION TRANSPORTER (EUROFUNG)"/>
    <property type="match status" value="1"/>
</dbReference>
<dbReference type="Pfam" id="PF01544">
    <property type="entry name" value="CorA"/>
    <property type="match status" value="1"/>
</dbReference>
<keyword evidence="7 8" id="KW-0472">Membrane</keyword>
<comment type="subcellular location">
    <subcellularLocation>
        <location evidence="1">Cell membrane</location>
        <topology evidence="1">Multi-pass membrane protein</topology>
    </subcellularLocation>
    <subcellularLocation>
        <location evidence="8">Membrane</location>
        <topology evidence="8">Multi-pass membrane protein</topology>
    </subcellularLocation>
</comment>
<evidence type="ECO:0000256" key="6">
    <source>
        <dbReference type="ARBA" id="ARBA00022989"/>
    </source>
</evidence>
<evidence type="ECO:0000256" key="7">
    <source>
        <dbReference type="ARBA" id="ARBA00023136"/>
    </source>
</evidence>
<evidence type="ECO:0000256" key="1">
    <source>
        <dbReference type="ARBA" id="ARBA00004651"/>
    </source>
</evidence>
<keyword evidence="5 8" id="KW-0812">Transmembrane</keyword>
<keyword evidence="6 8" id="KW-1133">Transmembrane helix</keyword>
<keyword evidence="3 8" id="KW-0813">Transport</keyword>
<evidence type="ECO:0000256" key="3">
    <source>
        <dbReference type="ARBA" id="ARBA00022448"/>
    </source>
</evidence>
<comment type="function">
    <text evidence="8">Mediates influx of magnesium ions.</text>
</comment>
<dbReference type="Gene3D" id="3.30.460.20">
    <property type="entry name" value="CorA soluble domain-like"/>
    <property type="match status" value="1"/>
</dbReference>
<keyword evidence="8" id="KW-0460">Magnesium</keyword>
<feature type="transmembrane region" description="Helical" evidence="8">
    <location>
        <begin position="392"/>
        <end position="412"/>
    </location>
</feature>
<gene>
    <name evidence="8 10" type="primary">corA</name>
    <name evidence="10" type="ORF">ENSA7_01970</name>
</gene>
<evidence type="ECO:0000256" key="8">
    <source>
        <dbReference type="RuleBase" id="RU362010"/>
    </source>
</evidence>
<dbReference type="OrthoDB" id="9803416at2"/>
<dbReference type="NCBIfam" id="TIGR00383">
    <property type="entry name" value="corA"/>
    <property type="match status" value="1"/>
</dbReference>
<dbReference type="EMBL" id="PVNL01000004">
    <property type="protein sequence ID" value="PRQ09991.1"/>
    <property type="molecule type" value="Genomic_DNA"/>
</dbReference>
<dbReference type="SUPFAM" id="SSF144083">
    <property type="entry name" value="Magnesium transport protein CorA, transmembrane region"/>
    <property type="match status" value="1"/>
</dbReference>
<sequence length="418" mass="47208">MAEQQPTGLVKLVDRAVDNVAAVGRALETVLRSPGSRRPVTSAYHQPGAPPGIEHLPDIEIRPEPGEVRVRVLQFSASRVETISITIDELEAWLATPTPDWVTVRWINVDGLHPWAVERLRKALGFHTLAAEDVLHVPQRPGVEAYDGHLFVKTRLLMLQAVADQAAAAAQSQASPQVTNTPDVPEGLLVSEQVSMFVWPGLLLTIQERVGDVWEPLRARIWRDGSRVRQANAGFLMYALLDAAIDHCFPLLEHYGDTLEDLEDQVLEDPEPETLLRVQRIRRELNAIRRVMWPTRELVDGLFRDESGLISADTRTYLRDVHAHTIQLLDIIEAQREMCTSLTDLYMSGVSTRMNETMRVLTVMASLFIPITFLAGVYGMNFEHIPEYQWEWGYPMFWAVCVAVTIGLLVLFRRKGWS</sequence>
<proteinExistence type="inferred from homology"/>
<dbReference type="Gene3D" id="1.20.58.340">
    <property type="entry name" value="Magnesium transport protein CorA, transmembrane region"/>
    <property type="match status" value="2"/>
</dbReference>
<evidence type="ECO:0000256" key="2">
    <source>
        <dbReference type="ARBA" id="ARBA00009765"/>
    </source>
</evidence>
<dbReference type="FunFam" id="1.20.58.340:FF:000012">
    <property type="entry name" value="Magnesium transport protein CorA"/>
    <property type="match status" value="1"/>
</dbReference>
<keyword evidence="8" id="KW-0406">Ion transport</keyword>
<dbReference type="InterPro" id="IPR045863">
    <property type="entry name" value="CorA_TM1_TM2"/>
</dbReference>
<comment type="caution">
    <text evidence="10">The sequence shown here is derived from an EMBL/GenBank/DDBJ whole genome shotgun (WGS) entry which is preliminary data.</text>
</comment>
<evidence type="ECO:0000256" key="4">
    <source>
        <dbReference type="ARBA" id="ARBA00022475"/>
    </source>
</evidence>
<dbReference type="GO" id="GO:0000287">
    <property type="term" value="F:magnesium ion binding"/>
    <property type="evidence" value="ECO:0007669"/>
    <property type="project" value="TreeGrafter"/>
</dbReference>
<keyword evidence="4 8" id="KW-1003">Cell membrane</keyword>
<dbReference type="GO" id="GO:0005886">
    <property type="term" value="C:plasma membrane"/>
    <property type="evidence" value="ECO:0007669"/>
    <property type="project" value="UniProtKB-SubCell"/>
</dbReference>
<feature type="region of interest" description="Disordered" evidence="9">
    <location>
        <begin position="35"/>
        <end position="57"/>
    </location>
</feature>
<dbReference type="AlphaFoldDB" id="A0A2S9YY25"/>
<dbReference type="CDD" id="cd12828">
    <property type="entry name" value="TmCorA-like_1"/>
    <property type="match status" value="1"/>
</dbReference>
<dbReference type="InterPro" id="IPR002523">
    <property type="entry name" value="MgTranspt_CorA/ZnTranspt_ZntB"/>
</dbReference>
<dbReference type="GO" id="GO:0050897">
    <property type="term" value="F:cobalt ion binding"/>
    <property type="evidence" value="ECO:0007669"/>
    <property type="project" value="TreeGrafter"/>
</dbReference>
<dbReference type="GO" id="GO:0015087">
    <property type="term" value="F:cobalt ion transmembrane transporter activity"/>
    <property type="evidence" value="ECO:0007669"/>
    <property type="project" value="UniProtKB-UniRule"/>
</dbReference>
<organism evidence="10 11">
    <name type="scientific">Enhygromyxa salina</name>
    <dbReference type="NCBI Taxonomy" id="215803"/>
    <lineage>
        <taxon>Bacteria</taxon>
        <taxon>Pseudomonadati</taxon>
        <taxon>Myxococcota</taxon>
        <taxon>Polyangia</taxon>
        <taxon>Nannocystales</taxon>
        <taxon>Nannocystaceae</taxon>
        <taxon>Enhygromyxa</taxon>
    </lineage>
</organism>
<evidence type="ECO:0000313" key="10">
    <source>
        <dbReference type="EMBL" id="PRQ09991.1"/>
    </source>
</evidence>
<dbReference type="Proteomes" id="UP000238823">
    <property type="component" value="Unassembled WGS sequence"/>
</dbReference>
<dbReference type="PANTHER" id="PTHR46494">
    <property type="entry name" value="CORA FAMILY METAL ION TRANSPORTER (EUROFUNG)"/>
    <property type="match status" value="1"/>
</dbReference>
<comment type="similarity">
    <text evidence="2 8">Belongs to the CorA metal ion transporter (MIT) (TC 1.A.35) family.</text>
</comment>
<evidence type="ECO:0000313" key="11">
    <source>
        <dbReference type="Proteomes" id="UP000238823"/>
    </source>
</evidence>
<dbReference type="SUPFAM" id="SSF143865">
    <property type="entry name" value="CorA soluble domain-like"/>
    <property type="match status" value="1"/>
</dbReference>
<evidence type="ECO:0000256" key="5">
    <source>
        <dbReference type="ARBA" id="ARBA00022692"/>
    </source>
</evidence>